<gene>
    <name evidence="1" type="ORF">M23134_01024</name>
</gene>
<comment type="caution">
    <text evidence="1">The sequence shown here is derived from an EMBL/GenBank/DDBJ whole genome shotgun (WGS) entry which is preliminary data.</text>
</comment>
<name>A1ZFC6_MICM2</name>
<keyword evidence="2" id="KW-1185">Reference proteome</keyword>
<evidence type="ECO:0000313" key="1">
    <source>
        <dbReference type="EMBL" id="EAY30700.1"/>
    </source>
</evidence>
<dbReference type="Proteomes" id="UP000004095">
    <property type="component" value="Unassembled WGS sequence"/>
</dbReference>
<dbReference type="EMBL" id="AAWS01000005">
    <property type="protein sequence ID" value="EAY30700.1"/>
    <property type="molecule type" value="Genomic_DNA"/>
</dbReference>
<organism evidence="1 2">
    <name type="scientific">Microscilla marina ATCC 23134</name>
    <dbReference type="NCBI Taxonomy" id="313606"/>
    <lineage>
        <taxon>Bacteria</taxon>
        <taxon>Pseudomonadati</taxon>
        <taxon>Bacteroidota</taxon>
        <taxon>Cytophagia</taxon>
        <taxon>Cytophagales</taxon>
        <taxon>Microscillaceae</taxon>
        <taxon>Microscilla</taxon>
    </lineage>
</organism>
<dbReference type="AlphaFoldDB" id="A1ZFC6"/>
<accession>A1ZFC6</accession>
<evidence type="ECO:0000313" key="2">
    <source>
        <dbReference type="Proteomes" id="UP000004095"/>
    </source>
</evidence>
<sequence length="38" mass="4823">MFFNWRLKIFSLKKQAWAYTQTSFEEFRNFQTISHYLN</sequence>
<proteinExistence type="predicted"/>
<protein>
    <submittedName>
        <fullName evidence="1">Uncharacterized protein</fullName>
    </submittedName>
</protein>
<reference evidence="1 2" key="1">
    <citation type="submission" date="2007-01" db="EMBL/GenBank/DDBJ databases">
        <authorList>
            <person name="Haygood M."/>
            <person name="Podell S."/>
            <person name="Anderson C."/>
            <person name="Hopkinson B."/>
            <person name="Roe K."/>
            <person name="Barbeau K."/>
            <person name="Gaasterland T."/>
            <person name="Ferriera S."/>
            <person name="Johnson J."/>
            <person name="Kravitz S."/>
            <person name="Beeson K."/>
            <person name="Sutton G."/>
            <person name="Rogers Y.-H."/>
            <person name="Friedman R."/>
            <person name="Frazier M."/>
            <person name="Venter J.C."/>
        </authorList>
    </citation>
    <scope>NUCLEOTIDE SEQUENCE [LARGE SCALE GENOMIC DNA]</scope>
    <source>
        <strain evidence="1 2">ATCC 23134</strain>
    </source>
</reference>